<keyword evidence="1" id="KW-1133">Transmembrane helix</keyword>
<protein>
    <submittedName>
        <fullName evidence="2">Uncharacterized protein</fullName>
    </submittedName>
</protein>
<gene>
    <name evidence="2" type="ORF">METZ01_LOCUS362546</name>
</gene>
<dbReference type="AlphaFoldDB" id="A0A382SJF1"/>
<dbReference type="EMBL" id="UINC01129360">
    <property type="protein sequence ID" value="SVD09692.1"/>
    <property type="molecule type" value="Genomic_DNA"/>
</dbReference>
<accession>A0A382SJF1</accession>
<evidence type="ECO:0000313" key="2">
    <source>
        <dbReference type="EMBL" id="SVD09692.1"/>
    </source>
</evidence>
<feature type="transmembrane region" description="Helical" evidence="1">
    <location>
        <begin position="98"/>
        <end position="117"/>
    </location>
</feature>
<organism evidence="2">
    <name type="scientific">marine metagenome</name>
    <dbReference type="NCBI Taxonomy" id="408172"/>
    <lineage>
        <taxon>unclassified sequences</taxon>
        <taxon>metagenomes</taxon>
        <taxon>ecological metagenomes</taxon>
    </lineage>
</organism>
<evidence type="ECO:0000256" key="1">
    <source>
        <dbReference type="SAM" id="Phobius"/>
    </source>
</evidence>
<reference evidence="2" key="1">
    <citation type="submission" date="2018-05" db="EMBL/GenBank/DDBJ databases">
        <authorList>
            <person name="Lanie J.A."/>
            <person name="Ng W.-L."/>
            <person name="Kazmierczak K.M."/>
            <person name="Andrzejewski T.M."/>
            <person name="Davidsen T.M."/>
            <person name="Wayne K.J."/>
            <person name="Tettelin H."/>
            <person name="Glass J.I."/>
            <person name="Rusch D."/>
            <person name="Podicherti R."/>
            <person name="Tsui H.-C.T."/>
            <person name="Winkler M.E."/>
        </authorList>
    </citation>
    <scope>NUCLEOTIDE SEQUENCE</scope>
</reference>
<name>A0A382SJF1_9ZZZZ</name>
<sequence length="118" mass="12984">MTDDSPDWESVKKRFAKANEVLEQAGERLRSLVLADETQSEYARSISEASQQLSSFVQETSTATTVAGEAVTQAAESLLKAEEFYEGLLKQQKIVEKWIKICCLLVVAVGLLLAFVIG</sequence>
<keyword evidence="1" id="KW-0812">Transmembrane</keyword>
<proteinExistence type="predicted"/>
<keyword evidence="1" id="KW-0472">Membrane</keyword>